<dbReference type="InterPro" id="IPR018095">
    <property type="entry name" value="Thymidylate_kin_CS"/>
</dbReference>
<comment type="similarity">
    <text evidence="2">Belongs to the thymidylate kinase family.</text>
</comment>
<dbReference type="PANTHER" id="PTHR10344">
    <property type="entry name" value="THYMIDYLATE KINASE"/>
    <property type="match status" value="1"/>
</dbReference>
<dbReference type="InterPro" id="IPR027417">
    <property type="entry name" value="P-loop_NTPase"/>
</dbReference>
<name>A0ABV2AI88_9EUKA</name>
<evidence type="ECO:0000259" key="9">
    <source>
        <dbReference type="Pfam" id="PF02223"/>
    </source>
</evidence>
<keyword evidence="8" id="KW-0067">ATP-binding</keyword>
<evidence type="ECO:0000256" key="6">
    <source>
        <dbReference type="ARBA" id="ARBA00022741"/>
    </source>
</evidence>
<gene>
    <name evidence="10" type="ORF">MHBO_001018</name>
</gene>
<evidence type="ECO:0000256" key="5">
    <source>
        <dbReference type="ARBA" id="ARBA00022727"/>
    </source>
</evidence>
<dbReference type="EC" id="2.7.4.9" evidence="3"/>
<comment type="caution">
    <text evidence="10">The sequence shown here is derived from an EMBL/GenBank/DDBJ whole genome shotgun (WGS) entry which is preliminary data.</text>
</comment>
<dbReference type="Gene3D" id="3.40.50.300">
    <property type="entry name" value="P-loop containing nucleotide triphosphate hydrolases"/>
    <property type="match status" value="1"/>
</dbReference>
<keyword evidence="4" id="KW-0808">Transferase</keyword>
<proteinExistence type="inferred from homology"/>
<dbReference type="NCBIfam" id="TIGR00041">
    <property type="entry name" value="DTMP_kinase"/>
    <property type="match status" value="1"/>
</dbReference>
<evidence type="ECO:0000256" key="2">
    <source>
        <dbReference type="ARBA" id="ARBA00009776"/>
    </source>
</evidence>
<dbReference type="PANTHER" id="PTHR10344:SF1">
    <property type="entry name" value="THYMIDYLATE KINASE"/>
    <property type="match status" value="1"/>
</dbReference>
<feature type="domain" description="Thymidylate kinase-like" evidence="9">
    <location>
        <begin position="16"/>
        <end position="191"/>
    </location>
</feature>
<dbReference type="Pfam" id="PF02223">
    <property type="entry name" value="Thymidylate_kin"/>
    <property type="match status" value="1"/>
</dbReference>
<dbReference type="InterPro" id="IPR018094">
    <property type="entry name" value="Thymidylate_kinase"/>
</dbReference>
<keyword evidence="6" id="KW-0547">Nucleotide-binding</keyword>
<accession>A0ABV2AI88</accession>
<evidence type="ECO:0000256" key="8">
    <source>
        <dbReference type="ARBA" id="ARBA00022840"/>
    </source>
</evidence>
<sequence length="213" mass="24609">MSINNNIDRRGTLIVFEGLDCSGKSTQVNLLAKFFKENSIPFETMSCPQRDTPVGKLIDSYLIKSTALSDETIHLLFSANRWELNSDMLEKMENGVHILMDRYYYSGIAYSMAKGISKKWCAMPDFGLIAPDITFFLDAPLEISGKRGHYGNEIYEKKEFQKKVRKAYSEMEAHFNMIDAAKDIFEVQKEIRKIVIETIAEREYSKIERFDKI</sequence>
<dbReference type="HAMAP" id="MF_00165">
    <property type="entry name" value="Thymidylate_kinase"/>
    <property type="match status" value="1"/>
</dbReference>
<evidence type="ECO:0000313" key="11">
    <source>
        <dbReference type="Proteomes" id="UP001439008"/>
    </source>
</evidence>
<dbReference type="Proteomes" id="UP001439008">
    <property type="component" value="Unassembled WGS sequence"/>
</dbReference>
<protein>
    <recommendedName>
        <fullName evidence="3">dTMP kinase</fullName>
        <ecNumber evidence="3">2.7.4.9</ecNumber>
    </recommendedName>
</protein>
<dbReference type="PROSITE" id="PS01331">
    <property type="entry name" value="THYMIDYLATE_KINASE"/>
    <property type="match status" value="1"/>
</dbReference>
<dbReference type="EMBL" id="JBDODL010000211">
    <property type="protein sequence ID" value="MES1919154.1"/>
    <property type="molecule type" value="Genomic_DNA"/>
</dbReference>
<comment type="pathway">
    <text evidence="1">Pyrimidine metabolism; dTTP biosynthesis.</text>
</comment>
<dbReference type="InterPro" id="IPR039430">
    <property type="entry name" value="Thymidylate_kin-like_dom"/>
</dbReference>
<dbReference type="CDD" id="cd01672">
    <property type="entry name" value="TMPK"/>
    <property type="match status" value="1"/>
</dbReference>
<dbReference type="SUPFAM" id="SSF52540">
    <property type="entry name" value="P-loop containing nucleoside triphosphate hydrolases"/>
    <property type="match status" value="1"/>
</dbReference>
<evidence type="ECO:0000313" key="10">
    <source>
        <dbReference type="EMBL" id="MES1919154.1"/>
    </source>
</evidence>
<evidence type="ECO:0000256" key="7">
    <source>
        <dbReference type="ARBA" id="ARBA00022777"/>
    </source>
</evidence>
<organism evidence="10 11">
    <name type="scientific">Bonamia ostreae</name>
    <dbReference type="NCBI Taxonomy" id="126728"/>
    <lineage>
        <taxon>Eukaryota</taxon>
        <taxon>Sar</taxon>
        <taxon>Rhizaria</taxon>
        <taxon>Endomyxa</taxon>
        <taxon>Ascetosporea</taxon>
        <taxon>Haplosporida</taxon>
        <taxon>Bonamia</taxon>
    </lineage>
</organism>
<keyword evidence="7" id="KW-0418">Kinase</keyword>
<evidence type="ECO:0000256" key="4">
    <source>
        <dbReference type="ARBA" id="ARBA00022679"/>
    </source>
</evidence>
<keyword evidence="5" id="KW-0545">Nucleotide biosynthesis</keyword>
<evidence type="ECO:0000256" key="1">
    <source>
        <dbReference type="ARBA" id="ARBA00004992"/>
    </source>
</evidence>
<reference evidence="10 11" key="1">
    <citation type="journal article" date="2024" name="BMC Biol.">
        <title>Comparative genomics of Ascetosporea gives new insight into the evolutionary basis for animal parasitism in Rhizaria.</title>
        <authorList>
            <person name="Hiltunen Thoren M."/>
            <person name="Onut-Brannstrom I."/>
            <person name="Alfjorden A."/>
            <person name="Peckova H."/>
            <person name="Swords F."/>
            <person name="Hooper C."/>
            <person name="Holzer A.S."/>
            <person name="Bass D."/>
            <person name="Burki F."/>
        </authorList>
    </citation>
    <scope>NUCLEOTIDE SEQUENCE [LARGE SCALE GENOMIC DNA]</scope>
    <source>
        <strain evidence="10">20-A016</strain>
    </source>
</reference>
<keyword evidence="11" id="KW-1185">Reference proteome</keyword>
<evidence type="ECO:0000256" key="3">
    <source>
        <dbReference type="ARBA" id="ARBA00012980"/>
    </source>
</evidence>